<dbReference type="Proteomes" id="UP000033934">
    <property type="component" value="Unassembled WGS sequence"/>
</dbReference>
<sequence>MPPEGEGQPNLEENIEPVEVSLEQSPTEESKGNPERELSLEEIEIEIENQQEEYGKIKKVELTPELISDVLLKVQDINKDGIAYSSTPIRNFESIFKEGFLGTDDNPHPQQKDERKREWAINARKRDIRKNRIWFNITGRDYLGDRCYKDAIYASHGSVTVLFNLQTFQELSSDAHGGWEKYSELYQKKFGTIPKPKLQTFARYGSSNMSIGPLEVLNVEKNRNERGKEQSSSDTGFTAVFRVNPRLFTGLVIDLKDSEVDTGNLADVMLNCGKPERVLPIYDKLGNLLWPVEMSHKKIKAMIAVSETESQLEQGDEKKLWEDKLRVAAKMGTIHAISYFQIPDNIGEIIPEVLEDEEVQKQLAKIALYELLLNRKNSDREINKRCSNYQNFIKQFHVDQESVIELITQEKDNVAKNLTNILETSLNGYLDKNCHTLRSIRTVGGFNETLSRDLFCSESVIECLYLSISDLEDIESIHFFLKEVAFVSDDDIKELTHKPSFVSFIHNQFIPQYGHKPGITKWLKDDYGIEKTELSEKCLGKVFYALVRQCFDNNAIYYSKDECQELYSTELLQTETHQKKFLELFEEDLNTVQGWGALARCPKPYFELMGIDYRGYFTSERFHNVLLQHIRERRDREKAAPGGPIYVEKMERYFNSLNLYLGDGLIFDRRQLEKKA</sequence>
<gene>
    <name evidence="2" type="ORF">UT11_C0040G0013</name>
</gene>
<feature type="compositionally biased region" description="Basic and acidic residues" evidence="1">
    <location>
        <begin position="28"/>
        <end position="39"/>
    </location>
</feature>
<accession>A0A0G0PFR7</accession>
<reference evidence="2 3" key="1">
    <citation type="journal article" date="2015" name="Nature">
        <title>rRNA introns, odd ribosomes, and small enigmatic genomes across a large radiation of phyla.</title>
        <authorList>
            <person name="Brown C.T."/>
            <person name="Hug L.A."/>
            <person name="Thomas B.C."/>
            <person name="Sharon I."/>
            <person name="Castelle C.J."/>
            <person name="Singh A."/>
            <person name="Wilkins M.J."/>
            <person name="Williams K.H."/>
            <person name="Banfield J.F."/>
        </authorList>
    </citation>
    <scope>NUCLEOTIDE SEQUENCE [LARGE SCALE GENOMIC DNA]</scope>
</reference>
<evidence type="ECO:0000313" key="2">
    <source>
        <dbReference type="EMBL" id="KKQ88096.1"/>
    </source>
</evidence>
<dbReference type="AlphaFoldDB" id="A0A0G0PFR7"/>
<protein>
    <submittedName>
        <fullName evidence="2">Uncharacterized protein</fullName>
    </submittedName>
</protein>
<evidence type="ECO:0000313" key="3">
    <source>
        <dbReference type="Proteomes" id="UP000033934"/>
    </source>
</evidence>
<evidence type="ECO:0000256" key="1">
    <source>
        <dbReference type="SAM" id="MobiDB-lite"/>
    </source>
</evidence>
<name>A0A0G0PFR7_9BACT</name>
<comment type="caution">
    <text evidence="2">The sequence shown here is derived from an EMBL/GenBank/DDBJ whole genome shotgun (WGS) entry which is preliminary data.</text>
</comment>
<proteinExistence type="predicted"/>
<dbReference type="EMBL" id="LBVO01000040">
    <property type="protein sequence ID" value="KKQ88096.1"/>
    <property type="molecule type" value="Genomic_DNA"/>
</dbReference>
<organism evidence="2 3">
    <name type="scientific">Berkelbacteria bacterium GW2011_GWA2_38_9</name>
    <dbReference type="NCBI Taxonomy" id="1618334"/>
    <lineage>
        <taxon>Bacteria</taxon>
        <taxon>Candidatus Berkelbacteria</taxon>
    </lineage>
</organism>
<feature type="region of interest" description="Disordered" evidence="1">
    <location>
        <begin position="1"/>
        <end position="39"/>
    </location>
</feature>